<protein>
    <recommendedName>
        <fullName evidence="2">FHA domain-containing protein</fullName>
    </recommendedName>
</protein>
<dbReference type="PANTHER" id="PTHR13233:SF20">
    <property type="entry name" value="OS07G0190900 PROTEIN"/>
    <property type="match status" value="1"/>
</dbReference>
<evidence type="ECO:0000313" key="4">
    <source>
        <dbReference type="Proteomes" id="UP000636709"/>
    </source>
</evidence>
<dbReference type="Pfam" id="PF13325">
    <property type="entry name" value="MCRS_N"/>
    <property type="match status" value="1"/>
</dbReference>
<evidence type="ECO:0000313" key="3">
    <source>
        <dbReference type="EMBL" id="KAF8732031.1"/>
    </source>
</evidence>
<accession>A0A835F9D1</accession>
<reference evidence="3" key="1">
    <citation type="submission" date="2020-07" db="EMBL/GenBank/DDBJ databases">
        <title>Genome sequence and genetic diversity analysis of an under-domesticated orphan crop, white fonio (Digitaria exilis).</title>
        <authorList>
            <person name="Bennetzen J.L."/>
            <person name="Chen S."/>
            <person name="Ma X."/>
            <person name="Wang X."/>
            <person name="Yssel A.E.J."/>
            <person name="Chaluvadi S.R."/>
            <person name="Johnson M."/>
            <person name="Gangashetty P."/>
            <person name="Hamidou F."/>
            <person name="Sanogo M.D."/>
            <person name="Zwaenepoel A."/>
            <person name="Wallace J."/>
            <person name="Van De Peer Y."/>
            <person name="Van Deynze A."/>
        </authorList>
    </citation>
    <scope>NUCLEOTIDE SEQUENCE</scope>
    <source>
        <tissue evidence="3">Leaves</tissue>
    </source>
</reference>
<feature type="domain" description="FHA" evidence="2">
    <location>
        <begin position="712"/>
        <end position="779"/>
    </location>
</feature>
<dbReference type="GO" id="GO:0031011">
    <property type="term" value="C:Ino80 complex"/>
    <property type="evidence" value="ECO:0007669"/>
    <property type="project" value="InterPro"/>
</dbReference>
<sequence>MGSVSAAVGWTAEDDVLLKNAVEAGASLESLAKGAVCFSRKFTLEELQDRWFSLLYDSETSAQASARMANYEMELSVSDPAKAMKLFKPKAKFCSLYKRKVDSVKNQYYAMTKRVCHEPCLSADFGYVTAPCSCNPTDGGGCACGGHHLIHTVDQSEPVVSDNGFIDRSYSERKHVPCNSNGQYSFHKVHSDGSVLMDESLHSYLDADQLYGYDDMQKNSQTSGSFINTDKNRSNATEQFDNGAKGSKALPGIYQDQDSEKHGQFSGNNTGGLLEPGSTKAINRKWCSQEPSIPTWSMVLGVSSPYMLTDMSVVEPKAIMLSDDQKMKTSVSDAHAFQVNLDSVIPDSGLGSEMASEGGFMHCKLKDFSKKEDLELVRGKPFQDSALDANQKDLGPHNFDITNCGNCIDLGRRKQNVADVSGVDTIPASSEVLYPEHNAKCVLNTEDSEIPFNDHILVPCQSSLEPTYFMDQDSQHDVDLVLAKLINLENAQPSSPSSPVNLEPAIVEKNTMVSLDEGCIIGNEPPGLHGDFGGNNVNMCISALHSIDRGEETACGFVKHEYCDNLHNVTLNKSSRGPDQMSDKFLSVKPKIGCETAIKSCELSDAFRDTEFDNPIETVSTLSQAEGSDSEGSVPNFFDLEALILDQDLIPWDQEPIIQPEVSRFQYPEKRKDLIRLEKGACSYMNRSIMFNGAFAVLYGQHLKCYIRDPEVTLGRQTKEVNVDIDLGKEGNANKISRRQVSGHSVKLKYEAVIKMDDCGSFCIENTGKCSIFVNSKEVPCNRRMSLISDSLLEVWPSDPLFFMPGISYSIKIRHLMINGSTVLNRPCPVWF</sequence>
<dbReference type="PROSITE" id="PS50006">
    <property type="entry name" value="FHA_DOMAIN"/>
    <property type="match status" value="1"/>
</dbReference>
<feature type="region of interest" description="Disordered" evidence="1">
    <location>
        <begin position="222"/>
        <end position="247"/>
    </location>
</feature>
<feature type="compositionally biased region" description="Polar residues" evidence="1">
    <location>
        <begin position="222"/>
        <end position="240"/>
    </location>
</feature>
<dbReference type="OrthoDB" id="10262769at2759"/>
<dbReference type="InterPro" id="IPR000253">
    <property type="entry name" value="FHA_dom"/>
</dbReference>
<dbReference type="EMBL" id="JACEFO010001605">
    <property type="protein sequence ID" value="KAF8732031.1"/>
    <property type="molecule type" value="Genomic_DNA"/>
</dbReference>
<comment type="caution">
    <text evidence="3">The sequence shown here is derived from an EMBL/GenBank/DDBJ whole genome shotgun (WGS) entry which is preliminary data.</text>
</comment>
<proteinExistence type="predicted"/>
<name>A0A835F9D1_9POAL</name>
<dbReference type="AlphaFoldDB" id="A0A835F9D1"/>
<dbReference type="InterPro" id="IPR025999">
    <property type="entry name" value="MCRS_N"/>
</dbReference>
<dbReference type="GO" id="GO:0002151">
    <property type="term" value="F:G-quadruplex RNA binding"/>
    <property type="evidence" value="ECO:0007669"/>
    <property type="project" value="InterPro"/>
</dbReference>
<evidence type="ECO:0000259" key="2">
    <source>
        <dbReference type="PROSITE" id="PS50006"/>
    </source>
</evidence>
<evidence type="ECO:0000256" key="1">
    <source>
        <dbReference type="SAM" id="MobiDB-lite"/>
    </source>
</evidence>
<dbReference type="GO" id="GO:0044545">
    <property type="term" value="C:NSL complex"/>
    <property type="evidence" value="ECO:0007669"/>
    <property type="project" value="TreeGrafter"/>
</dbReference>
<gene>
    <name evidence="3" type="ORF">HU200_015987</name>
</gene>
<keyword evidence="4" id="KW-1185">Reference proteome</keyword>
<dbReference type="GO" id="GO:0045944">
    <property type="term" value="P:positive regulation of transcription by RNA polymerase II"/>
    <property type="evidence" value="ECO:0007669"/>
    <property type="project" value="TreeGrafter"/>
</dbReference>
<dbReference type="PANTHER" id="PTHR13233">
    <property type="entry name" value="MICROSPHERULE PROTEIN 1"/>
    <property type="match status" value="1"/>
</dbReference>
<organism evidence="3 4">
    <name type="scientific">Digitaria exilis</name>
    <dbReference type="NCBI Taxonomy" id="1010633"/>
    <lineage>
        <taxon>Eukaryota</taxon>
        <taxon>Viridiplantae</taxon>
        <taxon>Streptophyta</taxon>
        <taxon>Embryophyta</taxon>
        <taxon>Tracheophyta</taxon>
        <taxon>Spermatophyta</taxon>
        <taxon>Magnoliopsida</taxon>
        <taxon>Liliopsida</taxon>
        <taxon>Poales</taxon>
        <taxon>Poaceae</taxon>
        <taxon>PACMAD clade</taxon>
        <taxon>Panicoideae</taxon>
        <taxon>Panicodae</taxon>
        <taxon>Paniceae</taxon>
        <taxon>Anthephorinae</taxon>
        <taxon>Digitaria</taxon>
    </lineage>
</organism>
<dbReference type="InterPro" id="IPR037912">
    <property type="entry name" value="MCRS1"/>
</dbReference>
<dbReference type="GO" id="GO:0071339">
    <property type="term" value="C:MLL1 complex"/>
    <property type="evidence" value="ECO:0007669"/>
    <property type="project" value="InterPro"/>
</dbReference>
<dbReference type="Proteomes" id="UP000636709">
    <property type="component" value="Unassembled WGS sequence"/>
</dbReference>